<evidence type="ECO:0000313" key="2">
    <source>
        <dbReference type="Proteomes" id="UP000295293"/>
    </source>
</evidence>
<comment type="caution">
    <text evidence="1">The sequence shown here is derived from an EMBL/GenBank/DDBJ whole genome shotgun (WGS) entry which is preliminary data.</text>
</comment>
<name>A0A4R6YYJ7_9GAMM</name>
<dbReference type="RefSeq" id="WP_133818833.1">
    <property type="nucleotide sequence ID" value="NZ_SNZH01000006.1"/>
</dbReference>
<dbReference type="Proteomes" id="UP000295293">
    <property type="component" value="Unassembled WGS sequence"/>
</dbReference>
<gene>
    <name evidence="1" type="ORF">DFR29_106242</name>
</gene>
<protein>
    <submittedName>
        <fullName evidence="1">Uncharacterized protein</fullName>
    </submittedName>
</protein>
<evidence type="ECO:0000313" key="1">
    <source>
        <dbReference type="EMBL" id="TDR44095.1"/>
    </source>
</evidence>
<organism evidence="1 2">
    <name type="scientific">Tahibacter aquaticus</name>
    <dbReference type="NCBI Taxonomy" id="520092"/>
    <lineage>
        <taxon>Bacteria</taxon>
        <taxon>Pseudomonadati</taxon>
        <taxon>Pseudomonadota</taxon>
        <taxon>Gammaproteobacteria</taxon>
        <taxon>Lysobacterales</taxon>
        <taxon>Rhodanobacteraceae</taxon>
        <taxon>Tahibacter</taxon>
    </lineage>
</organism>
<dbReference type="AlphaFoldDB" id="A0A4R6YYJ7"/>
<keyword evidence="2" id="KW-1185">Reference proteome</keyword>
<reference evidence="1 2" key="1">
    <citation type="submission" date="2019-03" db="EMBL/GenBank/DDBJ databases">
        <title>Genomic Encyclopedia of Type Strains, Phase IV (KMG-IV): sequencing the most valuable type-strain genomes for metagenomic binning, comparative biology and taxonomic classification.</title>
        <authorList>
            <person name="Goeker M."/>
        </authorList>
    </citation>
    <scope>NUCLEOTIDE SEQUENCE [LARGE SCALE GENOMIC DNA]</scope>
    <source>
        <strain evidence="1 2">DSM 21667</strain>
    </source>
</reference>
<dbReference type="EMBL" id="SNZH01000006">
    <property type="protein sequence ID" value="TDR44095.1"/>
    <property type="molecule type" value="Genomic_DNA"/>
</dbReference>
<sequence length="151" mass="16424">MDVWQFSPLGLRLDGRIAATTLLPPSFINHILPFNPPQPALQSLAVIRYDNGAGIVTWLRSGSGPERALPAQLLLSANGSVYTRLSTMHRFSSGWRLAGAVLPLQQTFYRRTQARTTQVQSRGTGNGLVQSAGEYDLTRNEGIFIDGLDGG</sequence>
<proteinExistence type="predicted"/>
<accession>A0A4R6YYJ7</accession>